<accession>A0A453I210</accession>
<sequence length="109" mass="12338">EQPVFSPTHVPLARTRNSRSRSIPTTRFPYSPCPVYSISSLRTSCHRRSTSPKARFLSLHPSSPRRPHNRPPRSPDLLHLSSPCQIVVYEVWMDSIAALLDLCLSLFDG</sequence>
<evidence type="ECO:0000313" key="2">
    <source>
        <dbReference type="EnsemblPlants" id="AET4Gv20410200.2"/>
    </source>
</evidence>
<proteinExistence type="predicted"/>
<feature type="region of interest" description="Disordered" evidence="1">
    <location>
        <begin position="1"/>
        <end position="25"/>
    </location>
</feature>
<keyword evidence="3" id="KW-1185">Reference proteome</keyword>
<evidence type="ECO:0000313" key="3">
    <source>
        <dbReference type="Proteomes" id="UP000015105"/>
    </source>
</evidence>
<dbReference type="EnsemblPlants" id="AET4Gv20410200.2">
    <property type="protein sequence ID" value="AET4Gv20410200.2"/>
    <property type="gene ID" value="AET4Gv20410200"/>
</dbReference>
<organism evidence="2 3">
    <name type="scientific">Aegilops tauschii subsp. strangulata</name>
    <name type="common">Goatgrass</name>
    <dbReference type="NCBI Taxonomy" id="200361"/>
    <lineage>
        <taxon>Eukaryota</taxon>
        <taxon>Viridiplantae</taxon>
        <taxon>Streptophyta</taxon>
        <taxon>Embryophyta</taxon>
        <taxon>Tracheophyta</taxon>
        <taxon>Spermatophyta</taxon>
        <taxon>Magnoliopsida</taxon>
        <taxon>Liliopsida</taxon>
        <taxon>Poales</taxon>
        <taxon>Poaceae</taxon>
        <taxon>BOP clade</taxon>
        <taxon>Pooideae</taxon>
        <taxon>Triticodae</taxon>
        <taxon>Triticeae</taxon>
        <taxon>Triticinae</taxon>
        <taxon>Aegilops</taxon>
    </lineage>
</organism>
<feature type="region of interest" description="Disordered" evidence="1">
    <location>
        <begin position="52"/>
        <end position="76"/>
    </location>
</feature>
<evidence type="ECO:0000256" key="1">
    <source>
        <dbReference type="SAM" id="MobiDB-lite"/>
    </source>
</evidence>
<dbReference type="Gramene" id="AET4Gv20410200.2">
    <property type="protein sequence ID" value="AET4Gv20410200.2"/>
    <property type="gene ID" value="AET4Gv20410200"/>
</dbReference>
<dbReference type="Proteomes" id="UP000015105">
    <property type="component" value="Chromosome 4D"/>
</dbReference>
<dbReference type="AlphaFoldDB" id="A0A453I210"/>
<reference evidence="2" key="5">
    <citation type="journal article" date="2021" name="G3 (Bethesda)">
        <title>Aegilops tauschii genome assembly Aet v5.0 features greater sequence contiguity and improved annotation.</title>
        <authorList>
            <person name="Wang L."/>
            <person name="Zhu T."/>
            <person name="Rodriguez J.C."/>
            <person name="Deal K.R."/>
            <person name="Dubcovsky J."/>
            <person name="McGuire P.E."/>
            <person name="Lux T."/>
            <person name="Spannagl M."/>
            <person name="Mayer K.F.X."/>
            <person name="Baldrich P."/>
            <person name="Meyers B.C."/>
            <person name="Huo N."/>
            <person name="Gu Y.Q."/>
            <person name="Zhou H."/>
            <person name="Devos K.M."/>
            <person name="Bennetzen J.L."/>
            <person name="Unver T."/>
            <person name="Budak H."/>
            <person name="Gulick P.J."/>
            <person name="Galiba G."/>
            <person name="Kalapos B."/>
            <person name="Nelson D.R."/>
            <person name="Li P."/>
            <person name="You F.M."/>
            <person name="Luo M.C."/>
            <person name="Dvorak J."/>
        </authorList>
    </citation>
    <scope>NUCLEOTIDE SEQUENCE [LARGE SCALE GENOMIC DNA]</scope>
    <source>
        <strain evidence="2">cv. AL8/78</strain>
    </source>
</reference>
<reference evidence="3" key="2">
    <citation type="journal article" date="2017" name="Nat. Plants">
        <title>The Aegilops tauschii genome reveals multiple impacts of transposons.</title>
        <authorList>
            <person name="Zhao G."/>
            <person name="Zou C."/>
            <person name="Li K."/>
            <person name="Wang K."/>
            <person name="Li T."/>
            <person name="Gao L."/>
            <person name="Zhang X."/>
            <person name="Wang H."/>
            <person name="Yang Z."/>
            <person name="Liu X."/>
            <person name="Jiang W."/>
            <person name="Mao L."/>
            <person name="Kong X."/>
            <person name="Jiao Y."/>
            <person name="Jia J."/>
        </authorList>
    </citation>
    <scope>NUCLEOTIDE SEQUENCE [LARGE SCALE GENOMIC DNA]</scope>
    <source>
        <strain evidence="3">cv. AL8/78</strain>
    </source>
</reference>
<reference evidence="3" key="1">
    <citation type="journal article" date="2014" name="Science">
        <title>Ancient hybridizations among the ancestral genomes of bread wheat.</title>
        <authorList>
            <consortium name="International Wheat Genome Sequencing Consortium,"/>
            <person name="Marcussen T."/>
            <person name="Sandve S.R."/>
            <person name="Heier L."/>
            <person name="Spannagl M."/>
            <person name="Pfeifer M."/>
            <person name="Jakobsen K.S."/>
            <person name="Wulff B.B."/>
            <person name="Steuernagel B."/>
            <person name="Mayer K.F."/>
            <person name="Olsen O.A."/>
        </authorList>
    </citation>
    <scope>NUCLEOTIDE SEQUENCE [LARGE SCALE GENOMIC DNA]</scope>
    <source>
        <strain evidence="3">cv. AL8/78</strain>
    </source>
</reference>
<reference evidence="2" key="4">
    <citation type="submission" date="2019-03" db="UniProtKB">
        <authorList>
            <consortium name="EnsemblPlants"/>
        </authorList>
    </citation>
    <scope>IDENTIFICATION</scope>
</reference>
<reference evidence="2" key="3">
    <citation type="journal article" date="2017" name="Nature">
        <title>Genome sequence of the progenitor of the wheat D genome Aegilops tauschii.</title>
        <authorList>
            <person name="Luo M.C."/>
            <person name="Gu Y.Q."/>
            <person name="Puiu D."/>
            <person name="Wang H."/>
            <person name="Twardziok S.O."/>
            <person name="Deal K.R."/>
            <person name="Huo N."/>
            <person name="Zhu T."/>
            <person name="Wang L."/>
            <person name="Wang Y."/>
            <person name="McGuire P.E."/>
            <person name="Liu S."/>
            <person name="Long H."/>
            <person name="Ramasamy R.K."/>
            <person name="Rodriguez J.C."/>
            <person name="Van S.L."/>
            <person name="Yuan L."/>
            <person name="Wang Z."/>
            <person name="Xia Z."/>
            <person name="Xiao L."/>
            <person name="Anderson O.D."/>
            <person name="Ouyang S."/>
            <person name="Liang Y."/>
            <person name="Zimin A.V."/>
            <person name="Pertea G."/>
            <person name="Qi P."/>
            <person name="Bennetzen J.L."/>
            <person name="Dai X."/>
            <person name="Dawson M.W."/>
            <person name="Muller H.G."/>
            <person name="Kugler K."/>
            <person name="Rivarola-Duarte L."/>
            <person name="Spannagl M."/>
            <person name="Mayer K.F.X."/>
            <person name="Lu F.H."/>
            <person name="Bevan M.W."/>
            <person name="Leroy P."/>
            <person name="Li P."/>
            <person name="You F.M."/>
            <person name="Sun Q."/>
            <person name="Liu Z."/>
            <person name="Lyons E."/>
            <person name="Wicker T."/>
            <person name="Salzberg S.L."/>
            <person name="Devos K.M."/>
            <person name="Dvorak J."/>
        </authorList>
    </citation>
    <scope>NUCLEOTIDE SEQUENCE [LARGE SCALE GENOMIC DNA]</scope>
    <source>
        <strain evidence="2">cv. AL8/78</strain>
    </source>
</reference>
<name>A0A453I210_AEGTS</name>
<protein>
    <submittedName>
        <fullName evidence="2">Uncharacterized protein</fullName>
    </submittedName>
</protein>